<feature type="chain" id="PRO_5040934862" description="AA9 family lytic polysaccharide monooxygenase" evidence="3">
    <location>
        <begin position="26"/>
        <end position="328"/>
    </location>
</feature>
<keyword evidence="2" id="KW-0964">Secreted</keyword>
<dbReference type="PANTHER" id="PTHR33353">
    <property type="entry name" value="PUTATIVE (AFU_ORTHOLOGUE AFUA_1G12560)-RELATED"/>
    <property type="match status" value="1"/>
</dbReference>
<accession>A0A9W8G3Q7</accession>
<comment type="function">
    <text evidence="2">Lytic polysaccharide monooxygenase (LMPO) that depolymerizes crystalline and amorphous polysaccharides via the oxidation of scissile alpha- or beta-(1-4)-glycosidic bonds, yielding C1 and/or C4 oxidation products. Catalysis by LPMOs requires the reduction of the active-site copper from Cu(II) to Cu(I) by a reducing agent and H(2)O(2) or O(2) as a cosubstrate.</text>
</comment>
<dbReference type="CDD" id="cd21175">
    <property type="entry name" value="LPMO_AA9"/>
    <property type="match status" value="1"/>
</dbReference>
<dbReference type="OrthoDB" id="4849160at2759"/>
<evidence type="ECO:0000259" key="4">
    <source>
        <dbReference type="Pfam" id="PF03443"/>
    </source>
</evidence>
<dbReference type="InterPro" id="IPR049892">
    <property type="entry name" value="AA9"/>
</dbReference>
<reference evidence="5" key="1">
    <citation type="submission" date="2022-07" db="EMBL/GenBank/DDBJ databases">
        <title>Phylogenomic reconstructions and comparative analyses of Kickxellomycotina fungi.</title>
        <authorList>
            <person name="Reynolds N.K."/>
            <person name="Stajich J.E."/>
            <person name="Barry K."/>
            <person name="Grigoriev I.V."/>
            <person name="Crous P."/>
            <person name="Smith M.E."/>
        </authorList>
    </citation>
    <scope>NUCLEOTIDE SEQUENCE</scope>
    <source>
        <strain evidence="5">NRRL 3115</strain>
    </source>
</reference>
<evidence type="ECO:0000313" key="5">
    <source>
        <dbReference type="EMBL" id="KAJ2670998.1"/>
    </source>
</evidence>
<dbReference type="InterPro" id="IPR005103">
    <property type="entry name" value="AA9_LPMO"/>
</dbReference>
<comment type="caution">
    <text evidence="5">The sequence shown here is derived from an EMBL/GenBank/DDBJ whole genome shotgun (WGS) entry which is preliminary data.</text>
</comment>
<sequence>MKGKSASSKLGFALLLSSLAPLASGHTYLTSLGINGTQLAEEKCIRPWWKNENYPVEDPNSSDLLCRTKDMTASATSMCGVTAGSNITIYWTESGTGSRAIDPSHLGPCLAYMAPLSSNGSGDVWFKIYEDGYDPATKLWCVDKIVKSKGYLDITIPADIAPGDYLLRTEIIALHEADRVYGADKSAGAQYYPNCAQLTISGTGTAQPRGYAIPGIYKPTDPGIHINIYDPMHSYTIPGPPKYVPGSAKNTNANIVSAASISNTQTVGASAKSSSSATLPIPTSPTAISVAPPVVNTGPSQTTAKKCSHRKSVRKCKHQRKARFHFEL</sequence>
<dbReference type="GO" id="GO:0005576">
    <property type="term" value="C:extracellular region"/>
    <property type="evidence" value="ECO:0007669"/>
    <property type="project" value="UniProtKB-SubCell"/>
</dbReference>
<feature type="domain" description="Auxiliary Activity family 9 catalytic" evidence="4">
    <location>
        <begin position="26"/>
        <end position="233"/>
    </location>
</feature>
<keyword evidence="2" id="KW-0119">Carbohydrate metabolism</keyword>
<comment type="subcellular location">
    <subcellularLocation>
        <location evidence="2">Secreted</location>
    </subcellularLocation>
</comment>
<name>A0A9W8G3Q7_9FUNG</name>
<comment type="catalytic activity">
    <reaction evidence="2">
        <text>[(1-&gt;4)-beta-D-glucosyl]n+m + reduced acceptor + O2 = 4-dehydro-beta-D-glucosyl-[(1-&gt;4)-beta-D-glucosyl]n-1 + [(1-&gt;4)-beta-D-glucosyl]m + acceptor + H2O.</text>
        <dbReference type="EC" id="1.14.99.56"/>
    </reaction>
</comment>
<keyword evidence="2" id="KW-0136">Cellulose degradation</keyword>
<keyword evidence="1 2" id="KW-1015">Disulfide bond</keyword>
<dbReference type="GO" id="GO:0030245">
    <property type="term" value="P:cellulose catabolic process"/>
    <property type="evidence" value="ECO:0007669"/>
    <property type="project" value="UniProtKB-UniRule"/>
</dbReference>
<dbReference type="Proteomes" id="UP001151518">
    <property type="component" value="Unassembled WGS sequence"/>
</dbReference>
<protein>
    <recommendedName>
        <fullName evidence="2">AA9 family lytic polysaccharide monooxygenase</fullName>
        <ecNumber evidence="2">1.14.99.56</ecNumber>
    </recommendedName>
    <alternativeName>
        <fullName evidence="2">Endo-beta-1,4-glucanase</fullName>
    </alternativeName>
    <alternativeName>
        <fullName evidence="2">Glycosyl hydrolase 61 family protein</fullName>
    </alternativeName>
</protein>
<gene>
    <name evidence="5" type="ORF">GGI25_005647</name>
</gene>
<organism evidence="5 6">
    <name type="scientific">Coemansia spiralis</name>
    <dbReference type="NCBI Taxonomy" id="417178"/>
    <lineage>
        <taxon>Eukaryota</taxon>
        <taxon>Fungi</taxon>
        <taxon>Fungi incertae sedis</taxon>
        <taxon>Zoopagomycota</taxon>
        <taxon>Kickxellomycotina</taxon>
        <taxon>Kickxellomycetes</taxon>
        <taxon>Kickxellales</taxon>
        <taxon>Kickxellaceae</taxon>
        <taxon>Coemansia</taxon>
    </lineage>
</organism>
<dbReference type="EC" id="1.14.99.56" evidence="2"/>
<evidence type="ECO:0000256" key="1">
    <source>
        <dbReference type="ARBA" id="ARBA00023157"/>
    </source>
</evidence>
<proteinExistence type="predicted"/>
<dbReference type="PANTHER" id="PTHR33353:SF32">
    <property type="entry name" value="ENDO-BETA-1,4-GLUCANASE D"/>
    <property type="match status" value="1"/>
</dbReference>
<keyword evidence="3" id="KW-0732">Signal</keyword>
<dbReference type="AlphaFoldDB" id="A0A9W8G3Q7"/>
<evidence type="ECO:0000256" key="2">
    <source>
        <dbReference type="RuleBase" id="RU368122"/>
    </source>
</evidence>
<keyword evidence="2" id="KW-0624">Polysaccharide degradation</keyword>
<feature type="signal peptide" evidence="3">
    <location>
        <begin position="1"/>
        <end position="25"/>
    </location>
</feature>
<dbReference type="EMBL" id="JANBTW010000112">
    <property type="protein sequence ID" value="KAJ2670998.1"/>
    <property type="molecule type" value="Genomic_DNA"/>
</dbReference>
<dbReference type="GO" id="GO:0030248">
    <property type="term" value="F:cellulose binding"/>
    <property type="evidence" value="ECO:0007669"/>
    <property type="project" value="UniProtKB-UniRule"/>
</dbReference>
<evidence type="ECO:0000313" key="6">
    <source>
        <dbReference type="Proteomes" id="UP001151518"/>
    </source>
</evidence>
<dbReference type="GO" id="GO:0008810">
    <property type="term" value="F:cellulase activity"/>
    <property type="evidence" value="ECO:0007669"/>
    <property type="project" value="UniProtKB-UniRule"/>
</dbReference>
<dbReference type="Pfam" id="PF03443">
    <property type="entry name" value="AA9"/>
    <property type="match status" value="1"/>
</dbReference>
<dbReference type="Gene3D" id="2.70.50.70">
    <property type="match status" value="1"/>
</dbReference>
<comment type="domain">
    <text evidence="2">Has a modular structure: an endo-beta-1,4-glucanase catalytic module at the N-terminus, a linker rich in serines and threonines, and a C-terminal carbohydrate-binding module (CBM).</text>
</comment>
<evidence type="ECO:0000256" key="3">
    <source>
        <dbReference type="SAM" id="SignalP"/>
    </source>
</evidence>